<feature type="compositionally biased region" description="Basic and acidic residues" evidence="2">
    <location>
        <begin position="625"/>
        <end position="635"/>
    </location>
</feature>
<evidence type="ECO:0000256" key="3">
    <source>
        <dbReference type="SAM" id="Phobius"/>
    </source>
</evidence>
<reference evidence="4 5" key="1">
    <citation type="submission" date="2022-11" db="EMBL/GenBank/DDBJ databases">
        <title>Mucor velutinosus strain NIH1002 WGS.</title>
        <authorList>
            <person name="Subramanian P."/>
            <person name="Mullikin J.C."/>
            <person name="Segre J.A."/>
            <person name="Zelazny A.M."/>
        </authorList>
    </citation>
    <scope>NUCLEOTIDE SEQUENCE [LARGE SCALE GENOMIC DNA]</scope>
    <source>
        <strain evidence="4 5">NIH1002</strain>
    </source>
</reference>
<feature type="transmembrane region" description="Helical" evidence="3">
    <location>
        <begin position="1248"/>
        <end position="1272"/>
    </location>
</feature>
<dbReference type="PANTHER" id="PTHR10582:SF2">
    <property type="entry name" value="INACTIVE"/>
    <property type="match status" value="1"/>
</dbReference>
<feature type="region of interest" description="Disordered" evidence="2">
    <location>
        <begin position="1"/>
        <end position="21"/>
    </location>
</feature>
<dbReference type="GO" id="GO:0005216">
    <property type="term" value="F:monoatomic ion channel activity"/>
    <property type="evidence" value="ECO:0007669"/>
    <property type="project" value="InterPro"/>
</dbReference>
<sequence>MSEHISPAIDRPEGNQGANHEDGDQVAQVQHLLHSIEPTITNRQSTDTIIPMDEVASITSNSLAQQNDQEQSDSSSLATSRDDKIPLVIEKAILIDISADKKWIASIVERPDALGVDKQIYLKMNKFYDDGSETLDGTGYFIEENITKHMPKDMGNYFYFLSVSSNGERVAVSFLPAEELSKLSSLRLHLPCAPKCLVFQVVFQMDGNAKIELENNTTKVQGKAVFLSSSLLAVFKIATIMIYDLTDAYNLKRWYEINSLFYSARSKLGFVRVSWSDTHLLNRTSSVNQHQADGEPIDSSLTEAYLQLSAFMKDNVMVSAHDKNIIRVWSLENGCRLTSFQTSTPEVPLALSDDNNFIATFSKAASLVNIYHMKTGLVSNTLRTTLGNDLCSKHHLNHQMFYAQFHDSGKLLFLIQVRPLKRMVGSKNALITFEGWDIAAEKSIIKQTRDIKVNWKVKNSYVRPFIVEKCGDTRSLYTALYTTLVDNDDCEFQSLDLDVFKPRDASGDEGDFTYNWIPLSTSEALSEKQKSYDELVDNLNDFSNATCFRLKENPNVVMRIGRHTVQLWHVSDLKSRKEHSSQDRLIYICVFKAPVYYSNKPFDYIWYRWDASMSWTRPTTPEPRSSIDEDRDTSRQETQSGTESVMEVNNSDATSLTDFIYYWDSLGITFCNTHLENMLSISICELFDDEVADTSMEIYLPLGNLTSESYNVCTEYHYVESAINALKYIQLMPEDKRTQNSKKLYHKTINLVIRCVDQMKKEKSRYFTTTSGSNSLALLASFEDGRDILFRVVQDEELPISLFSYVSKQAVTDNAYKTESRNENALTILIESRDFALYNLVLNRVLFHAQKLGAGCYSAVTDSLIYLQSRGDTGTSNFLRSKKHVLMFEKDILKSTCQKLQFLHVEQNAQSIVSEEIDVELPSKTLHKNLKTEFADLKPKSTNEQILRYDYCRKDRLISYWGSLIGNVRARLILGRIRARLWYAVHKYNTSSDILHAFYKATAHPSQIDVCVVPYVYFCSYDAYTEDKEHIHNHWNRDDNTFYWIMLVFLHQLLKLQNNEGVSPDKTEEQPKNHLLILFPIRLLTKMQERIANRLQSRKFAYKKQSVLMQLALNQHENDLFAQKDTVLETLLYFKWKKKIKCRFILVCFVHAMYYISFSVGVLFAREVFDYTIGMSIASDAKHVLTVALMLASCGLLWYQEARQFFKMGFNCWEYFCSFYNYVDLVALTLPIVNLWQMLTDRPGLDELSAITTIVLWLHGVLRLRAIAFFGVTVETIIQLMKSVYKTLLIMLLVIFAFTNAFIVLLARKEDAYFQEQYAGFMALDNLGSSTESTVNYSDNSSSNNFRNPFKAFSTLWFFIFGVWDPINDGDAGDDYMIMVLAILFSLLTVLLFFNLVM</sequence>
<feature type="compositionally biased region" description="Low complexity" evidence="2">
    <location>
        <begin position="65"/>
        <end position="76"/>
    </location>
</feature>
<dbReference type="GeneID" id="89947674"/>
<proteinExistence type="predicted"/>
<protein>
    <recommendedName>
        <fullName evidence="6">Ion transport domain-containing protein</fullName>
    </recommendedName>
</protein>
<dbReference type="RefSeq" id="XP_064678639.1">
    <property type="nucleotide sequence ID" value="XM_064823327.1"/>
</dbReference>
<dbReference type="Gene3D" id="2.130.10.10">
    <property type="entry name" value="YVTN repeat-like/Quinoprotein amine dehydrogenase"/>
    <property type="match status" value="1"/>
</dbReference>
<keyword evidence="5" id="KW-1185">Reference proteome</keyword>
<accession>A0AAN7HXG7</accession>
<keyword evidence="3" id="KW-1133">Transmembrane helix</keyword>
<feature type="transmembrane region" description="Helical" evidence="3">
    <location>
        <begin position="1144"/>
        <end position="1169"/>
    </location>
</feature>
<evidence type="ECO:0000313" key="4">
    <source>
        <dbReference type="EMBL" id="KAK4511973.1"/>
    </source>
</evidence>
<organism evidence="4 5">
    <name type="scientific">Mucor velutinosus</name>
    <dbReference type="NCBI Taxonomy" id="708070"/>
    <lineage>
        <taxon>Eukaryota</taxon>
        <taxon>Fungi</taxon>
        <taxon>Fungi incertae sedis</taxon>
        <taxon>Mucoromycota</taxon>
        <taxon>Mucoromycotina</taxon>
        <taxon>Mucoromycetes</taxon>
        <taxon>Mucorales</taxon>
        <taxon>Mucorineae</taxon>
        <taxon>Mucoraceae</taxon>
        <taxon>Mucor</taxon>
    </lineage>
</organism>
<feature type="compositionally biased region" description="Polar residues" evidence="2">
    <location>
        <begin position="636"/>
        <end position="647"/>
    </location>
</feature>
<dbReference type="InterPro" id="IPR015943">
    <property type="entry name" value="WD40/YVTN_repeat-like_dom_sf"/>
</dbReference>
<dbReference type="EMBL" id="JASEJX010000025">
    <property type="protein sequence ID" value="KAK4511973.1"/>
    <property type="molecule type" value="Genomic_DNA"/>
</dbReference>
<feature type="transmembrane region" description="Helical" evidence="3">
    <location>
        <begin position="1284"/>
        <end position="1307"/>
    </location>
</feature>
<feature type="transmembrane region" description="Helical" evidence="3">
    <location>
        <begin position="1376"/>
        <end position="1397"/>
    </location>
</feature>
<dbReference type="PANTHER" id="PTHR10582">
    <property type="entry name" value="TRANSIENT RECEPTOR POTENTIAL ION CHANNEL PROTEIN"/>
    <property type="match status" value="1"/>
</dbReference>
<evidence type="ECO:0000256" key="1">
    <source>
        <dbReference type="ARBA" id="ARBA00022737"/>
    </source>
</evidence>
<feature type="region of interest" description="Disordered" evidence="2">
    <location>
        <begin position="616"/>
        <end position="647"/>
    </location>
</feature>
<keyword evidence="3" id="KW-0812">Transmembrane</keyword>
<keyword evidence="1" id="KW-0677">Repeat</keyword>
<dbReference type="Proteomes" id="UP001304243">
    <property type="component" value="Unassembled WGS sequence"/>
</dbReference>
<dbReference type="InterPro" id="IPR024862">
    <property type="entry name" value="TRPV"/>
</dbReference>
<dbReference type="InterPro" id="IPR036322">
    <property type="entry name" value="WD40_repeat_dom_sf"/>
</dbReference>
<name>A0AAN7HXG7_9FUNG</name>
<dbReference type="SUPFAM" id="SSF50978">
    <property type="entry name" value="WD40 repeat-like"/>
    <property type="match status" value="1"/>
</dbReference>
<feature type="region of interest" description="Disordered" evidence="2">
    <location>
        <begin position="61"/>
        <end position="80"/>
    </location>
</feature>
<dbReference type="GO" id="GO:0005886">
    <property type="term" value="C:plasma membrane"/>
    <property type="evidence" value="ECO:0007669"/>
    <property type="project" value="TreeGrafter"/>
</dbReference>
<comment type="caution">
    <text evidence="4">The sequence shown here is derived from an EMBL/GenBank/DDBJ whole genome shotgun (WGS) entry which is preliminary data.</text>
</comment>
<dbReference type="GO" id="GO:0098703">
    <property type="term" value="P:calcium ion import across plasma membrane"/>
    <property type="evidence" value="ECO:0007669"/>
    <property type="project" value="TreeGrafter"/>
</dbReference>
<feature type="transmembrane region" description="Helical" evidence="3">
    <location>
        <begin position="1219"/>
        <end position="1236"/>
    </location>
</feature>
<evidence type="ECO:0008006" key="6">
    <source>
        <dbReference type="Google" id="ProtNLM"/>
    </source>
</evidence>
<gene>
    <name evidence="4" type="ORF">ATC70_003972</name>
</gene>
<evidence type="ECO:0000313" key="5">
    <source>
        <dbReference type="Proteomes" id="UP001304243"/>
    </source>
</evidence>
<evidence type="ECO:0000256" key="2">
    <source>
        <dbReference type="SAM" id="MobiDB-lite"/>
    </source>
</evidence>
<keyword evidence="3" id="KW-0472">Membrane</keyword>